<dbReference type="EMBL" id="JAVDXU010000001">
    <property type="protein sequence ID" value="MDR7268227.1"/>
    <property type="molecule type" value="Genomic_DNA"/>
</dbReference>
<feature type="transmembrane region" description="Helical" evidence="2">
    <location>
        <begin position="151"/>
        <end position="169"/>
    </location>
</feature>
<dbReference type="PANTHER" id="PTHR30531:SF14">
    <property type="entry name" value="SURFACE PRESENTATION OF ANTIGENS PROTEIN SPAS"/>
    <property type="match status" value="1"/>
</dbReference>
<feature type="transmembrane region" description="Helical" evidence="2">
    <location>
        <begin position="89"/>
        <end position="110"/>
    </location>
</feature>
<keyword evidence="2" id="KW-1133">Transmembrane helix</keyword>
<dbReference type="SUPFAM" id="SSF160544">
    <property type="entry name" value="EscU C-terminal domain-like"/>
    <property type="match status" value="1"/>
</dbReference>
<reference evidence="3 4" key="1">
    <citation type="submission" date="2023-07" db="EMBL/GenBank/DDBJ databases">
        <title>Sorghum-associated microbial communities from plants grown in Nebraska, USA.</title>
        <authorList>
            <person name="Schachtman D."/>
        </authorList>
    </citation>
    <scope>NUCLEOTIDE SEQUENCE [LARGE SCALE GENOMIC DNA]</scope>
    <source>
        <strain evidence="3 4">BE314</strain>
    </source>
</reference>
<feature type="transmembrane region" description="Helical" evidence="2">
    <location>
        <begin position="33"/>
        <end position="54"/>
    </location>
</feature>
<dbReference type="PRINTS" id="PR00950">
    <property type="entry name" value="TYPE3IMSPROT"/>
</dbReference>
<comment type="similarity">
    <text evidence="1">Belongs to the type III secretion exporter family.</text>
</comment>
<dbReference type="Pfam" id="PF01312">
    <property type="entry name" value="Bac_export_2"/>
    <property type="match status" value="1"/>
</dbReference>
<dbReference type="InterPro" id="IPR006135">
    <property type="entry name" value="T3SS_substrate_exporter"/>
</dbReference>
<sequence length="362" mass="40156">MSREQDLDRNERATPFKLEEARKRGQVARSTEAASFAVLMAMTLGCFALLAPAVKDLAKLLVRGLTLRPGLLDDSVAASRLMERGLHDVVLVLAPLLFAVVVTALLTGLLQSGGLVFSSTPLKPDFARLNPAQGLKKLFSMRLFYEAFKSTLKLAALIATAYLSLQVLWPDAVKLLGLPGKAVLFRVMQSSGGLMAKLCAALLIFVLIDLLFVRWDFLRNLRMSRREIEDEHKHREGDPRIRNRQREIRMQFLKAARSVSKVPEAQVVVTNPTHVAVALRYEHGVTPAPLVVAKGAGMLARQIRRAANKAGVPIVHSPRLARALYKEVPQDAYVPEQWYPPVARILVWLRSLREARGGVRPA</sequence>
<evidence type="ECO:0000313" key="3">
    <source>
        <dbReference type="EMBL" id="MDR7268227.1"/>
    </source>
</evidence>
<keyword evidence="3" id="KW-0966">Cell projection</keyword>
<keyword evidence="2" id="KW-0812">Transmembrane</keyword>
<evidence type="ECO:0000313" key="4">
    <source>
        <dbReference type="Proteomes" id="UP001180453"/>
    </source>
</evidence>
<evidence type="ECO:0000256" key="2">
    <source>
        <dbReference type="SAM" id="Phobius"/>
    </source>
</evidence>
<evidence type="ECO:0000256" key="1">
    <source>
        <dbReference type="ARBA" id="ARBA00010690"/>
    </source>
</evidence>
<keyword evidence="4" id="KW-1185">Reference proteome</keyword>
<protein>
    <submittedName>
        <fullName evidence="3">Flagellar biosynthetic protein FlhB</fullName>
    </submittedName>
</protein>
<comment type="caution">
    <text evidence="3">The sequence shown here is derived from an EMBL/GenBank/DDBJ whole genome shotgun (WGS) entry which is preliminary data.</text>
</comment>
<name>A0ABU1YH87_ROSSA</name>
<organism evidence="3 4">
    <name type="scientific">Roseateles saccharophilus</name>
    <name type="common">Pseudomonas saccharophila</name>
    <dbReference type="NCBI Taxonomy" id="304"/>
    <lineage>
        <taxon>Bacteria</taxon>
        <taxon>Pseudomonadati</taxon>
        <taxon>Pseudomonadota</taxon>
        <taxon>Betaproteobacteria</taxon>
        <taxon>Burkholderiales</taxon>
        <taxon>Sphaerotilaceae</taxon>
        <taxon>Roseateles</taxon>
    </lineage>
</organism>
<dbReference type="RefSeq" id="WP_310261348.1">
    <property type="nucleotide sequence ID" value="NZ_JAVDXU010000001.1"/>
</dbReference>
<feature type="transmembrane region" description="Helical" evidence="2">
    <location>
        <begin position="194"/>
        <end position="217"/>
    </location>
</feature>
<dbReference type="Proteomes" id="UP001180453">
    <property type="component" value="Unassembled WGS sequence"/>
</dbReference>
<keyword evidence="3" id="KW-0282">Flagellum</keyword>
<keyword evidence="2" id="KW-0472">Membrane</keyword>
<proteinExistence type="inferred from homology"/>
<dbReference type="InterPro" id="IPR029025">
    <property type="entry name" value="T3SS_substrate_exporter_C"/>
</dbReference>
<gene>
    <name evidence="3" type="ORF">J2X20_000856</name>
</gene>
<dbReference type="Gene3D" id="3.40.1690.10">
    <property type="entry name" value="secretion proteins EscU"/>
    <property type="match status" value="1"/>
</dbReference>
<keyword evidence="3" id="KW-0969">Cilium</keyword>
<dbReference type="PANTHER" id="PTHR30531">
    <property type="entry name" value="FLAGELLAR BIOSYNTHETIC PROTEIN FLHB"/>
    <property type="match status" value="1"/>
</dbReference>
<accession>A0ABU1YH87</accession>